<dbReference type="SMART" id="SM00052">
    <property type="entry name" value="EAL"/>
    <property type="match status" value="1"/>
</dbReference>
<dbReference type="InterPro" id="IPR011006">
    <property type="entry name" value="CheY-like_superfamily"/>
</dbReference>
<dbReference type="SMART" id="SM00267">
    <property type="entry name" value="GGDEF"/>
    <property type="match status" value="1"/>
</dbReference>
<dbReference type="GO" id="GO:0006355">
    <property type="term" value="P:regulation of DNA-templated transcription"/>
    <property type="evidence" value="ECO:0007669"/>
    <property type="project" value="InterPro"/>
</dbReference>
<dbReference type="CDD" id="cd01948">
    <property type="entry name" value="EAL"/>
    <property type="match status" value="1"/>
</dbReference>
<dbReference type="SUPFAM" id="SSF141868">
    <property type="entry name" value="EAL domain-like"/>
    <property type="match status" value="1"/>
</dbReference>
<dbReference type="InterPro" id="IPR001610">
    <property type="entry name" value="PAC"/>
</dbReference>
<keyword evidence="2" id="KW-0472">Membrane</keyword>
<feature type="transmembrane region" description="Helical" evidence="2">
    <location>
        <begin position="178"/>
        <end position="200"/>
    </location>
</feature>
<dbReference type="Pfam" id="PF00563">
    <property type="entry name" value="EAL"/>
    <property type="match status" value="1"/>
</dbReference>
<dbReference type="SMART" id="SM00086">
    <property type="entry name" value="PAC"/>
    <property type="match status" value="1"/>
</dbReference>
<evidence type="ECO:0000256" key="1">
    <source>
        <dbReference type="PROSITE-ProRule" id="PRU00169"/>
    </source>
</evidence>
<dbReference type="InterPro" id="IPR029787">
    <property type="entry name" value="Nucleotide_cyclase"/>
</dbReference>
<dbReference type="InterPro" id="IPR035919">
    <property type="entry name" value="EAL_sf"/>
</dbReference>
<organism evidence="8">
    <name type="scientific">uncultured bacterium 9F08</name>
    <dbReference type="NCBI Taxonomy" id="697051"/>
    <lineage>
        <taxon>Bacteria</taxon>
        <taxon>environmental samples</taxon>
    </lineage>
</organism>
<dbReference type="Gene3D" id="3.20.20.450">
    <property type="entry name" value="EAL domain"/>
    <property type="match status" value="1"/>
</dbReference>
<dbReference type="InterPro" id="IPR035965">
    <property type="entry name" value="PAS-like_dom_sf"/>
</dbReference>
<dbReference type="Gene3D" id="3.30.70.270">
    <property type="match status" value="1"/>
</dbReference>
<evidence type="ECO:0000259" key="7">
    <source>
        <dbReference type="PROSITE" id="PS50887"/>
    </source>
</evidence>
<dbReference type="PANTHER" id="PTHR44757:SF2">
    <property type="entry name" value="BIOFILM ARCHITECTURE MAINTENANCE PROTEIN MBAA"/>
    <property type="match status" value="1"/>
</dbReference>
<dbReference type="CDD" id="cd01949">
    <property type="entry name" value="GGDEF"/>
    <property type="match status" value="1"/>
</dbReference>
<feature type="domain" description="PAC" evidence="5">
    <location>
        <begin position="349"/>
        <end position="401"/>
    </location>
</feature>
<dbReference type="PROSITE" id="PS50110">
    <property type="entry name" value="RESPONSE_REGULATORY"/>
    <property type="match status" value="1"/>
</dbReference>
<sequence>MQTSLRCRWREERSMAAWATDMSLIYFVYGAAFILMGVSILRQPKPVEGCHLGQIIWLLALFALFHGINEWLDLLNIVHGASPLLDALRGLILPFSFLPLLEFARRLLQPWLGRWASPWLLIVPIAVVVLTALISQLDWLAISVASRYAIGLPGALLAGIGLLRYSRTDEPWADHGRVRAALVVVGLALAIYGLLTGLIVPPLDIPLARSLNSQWFLEQTGVPVQLFRALCALTAGAAIWYVLHTFEIGRERQLHQMASETQQALHQARQLGQEQQMILDAAADAIIGLDNRGRVTFSNPAATALFGYSAEELQGEDLHALIHLCKEGEAHPREECGLWRLLRFGGQYHSGHETLRHKDGTPLPVEMNGSAIDDEKGVVIGAVLTFRDISERLSYEQELERRAHYDELTGLANRVLLKARLQQTTAQAHRHGKSVAVLFLDLDHFKIVNDGLGHDCGDRLLVAIAQRLQTVVREADTVARHGGDEFVIVLSEPDNGEDAAEIGRRLLQRIAEPVWIDEHELYTTASVGVSLFPRDGTDVDTLLRNADAAMYRAKHLGRNNLQFYSEEMNLSLSKRLRMLSQLRQAVERNELCLHYQPQASLPGGRLLGVEALVRWQHPELGMVSPAEFIPLAEESGLIEPIGEWVLREACRQGVAWDRAGFMPLRISVNLSARQFDNPKLDDTIRDVLEQTGLAPERLELELTETALIANPQQSVQRLSAIRDLGVRLALDDFGTGYSSLAYLQRYTFDLIKIDRSFVADAIRNPGNAAIVRTVIAMARLLGSETIAEGAETAETITFLGRNGCDAVQGYYISRPLPAGEIEQLFPIDNRLQCITELFPKEEQRTVLFLDDEENILRALQRTLRGHGWRVLTTTEPDEAMTLMARHSVQVVVSDQRMPKMSGVEFMSRIKELYPATIRIILSAHADLETVTDAVNRGWVYRFLTKPWDEKELLQELEQAFLQSEK</sequence>
<feature type="transmembrane region" description="Helical" evidence="2">
    <location>
        <begin position="120"/>
        <end position="142"/>
    </location>
</feature>
<reference evidence="8" key="2">
    <citation type="journal article" date="2010" name="J. Microbiol.">
        <title>Metagenomic assessment of a sulfur-oxidizing enrichment culture derived from marine sediment.</title>
        <authorList>
            <person name="Jung M.Y."/>
            <person name="Pham V."/>
            <person name="Park S.J."/>
            <person name="Kim S.J."/>
            <person name="Chae J.C."/>
            <person name="Roh Y."/>
            <person name="Rhee S.K."/>
        </authorList>
    </citation>
    <scope>NUCLEOTIDE SEQUENCE</scope>
</reference>
<evidence type="ECO:0000259" key="3">
    <source>
        <dbReference type="PROSITE" id="PS50110"/>
    </source>
</evidence>
<dbReference type="InterPro" id="IPR043128">
    <property type="entry name" value="Rev_trsase/Diguanyl_cyclase"/>
</dbReference>
<reference evidence="8" key="1">
    <citation type="submission" date="2009-11" db="EMBL/GenBank/DDBJ databases">
        <authorList>
            <person name="Rhee S.-K."/>
            <person name="Park S.-J."/>
        </authorList>
    </citation>
    <scope>NUCLEOTIDE SEQUENCE</scope>
</reference>
<accession>D2XIQ4</accession>
<dbReference type="PROSITE" id="PS50112">
    <property type="entry name" value="PAS"/>
    <property type="match status" value="1"/>
</dbReference>
<dbReference type="PANTHER" id="PTHR44757">
    <property type="entry name" value="DIGUANYLATE CYCLASE DGCP"/>
    <property type="match status" value="1"/>
</dbReference>
<feature type="transmembrane region" description="Helical" evidence="2">
    <location>
        <begin position="15"/>
        <end position="38"/>
    </location>
</feature>
<feature type="domain" description="PAS" evidence="4">
    <location>
        <begin position="278"/>
        <end position="323"/>
    </location>
</feature>
<dbReference type="PROSITE" id="PS50883">
    <property type="entry name" value="EAL"/>
    <property type="match status" value="1"/>
</dbReference>
<dbReference type="InterPro" id="IPR001789">
    <property type="entry name" value="Sig_transdc_resp-reg_receiver"/>
</dbReference>
<keyword evidence="1" id="KW-0597">Phosphoprotein</keyword>
<feature type="domain" description="Response regulatory" evidence="3">
    <location>
        <begin position="845"/>
        <end position="960"/>
    </location>
</feature>
<proteinExistence type="predicted"/>
<dbReference type="InterPro" id="IPR000160">
    <property type="entry name" value="GGDEF_dom"/>
</dbReference>
<dbReference type="FunFam" id="3.30.70.270:FF:000001">
    <property type="entry name" value="Diguanylate cyclase domain protein"/>
    <property type="match status" value="1"/>
</dbReference>
<keyword evidence="2" id="KW-0812">Transmembrane</keyword>
<evidence type="ECO:0000259" key="6">
    <source>
        <dbReference type="PROSITE" id="PS50883"/>
    </source>
</evidence>
<dbReference type="NCBIfam" id="TIGR00254">
    <property type="entry name" value="GGDEF"/>
    <property type="match status" value="1"/>
</dbReference>
<dbReference type="SMART" id="SM00091">
    <property type="entry name" value="PAS"/>
    <property type="match status" value="1"/>
</dbReference>
<dbReference type="InterPro" id="IPR013767">
    <property type="entry name" value="PAS_fold"/>
</dbReference>
<dbReference type="SUPFAM" id="SSF55785">
    <property type="entry name" value="PYP-like sensor domain (PAS domain)"/>
    <property type="match status" value="1"/>
</dbReference>
<dbReference type="Pfam" id="PF00990">
    <property type="entry name" value="GGDEF"/>
    <property type="match status" value="1"/>
</dbReference>
<dbReference type="Gene3D" id="3.30.450.20">
    <property type="entry name" value="PAS domain"/>
    <property type="match status" value="1"/>
</dbReference>
<dbReference type="NCBIfam" id="TIGR00229">
    <property type="entry name" value="sensory_box"/>
    <property type="match status" value="1"/>
</dbReference>
<dbReference type="InterPro" id="IPR052155">
    <property type="entry name" value="Biofilm_reg_signaling"/>
</dbReference>
<dbReference type="InterPro" id="IPR000014">
    <property type="entry name" value="PAS"/>
</dbReference>
<dbReference type="CDD" id="cd17569">
    <property type="entry name" value="REC_HupR-like"/>
    <property type="match status" value="1"/>
</dbReference>
<dbReference type="SMART" id="SM00448">
    <property type="entry name" value="REC"/>
    <property type="match status" value="1"/>
</dbReference>
<protein>
    <submittedName>
        <fullName evidence="8">Putative signal transduction protein</fullName>
    </submittedName>
</protein>
<dbReference type="InterPro" id="IPR000700">
    <property type="entry name" value="PAS-assoc_C"/>
</dbReference>
<keyword evidence="2" id="KW-1133">Transmembrane helix</keyword>
<dbReference type="Gene3D" id="3.40.50.2300">
    <property type="match status" value="1"/>
</dbReference>
<feature type="transmembrane region" description="Helical" evidence="2">
    <location>
        <begin position="148"/>
        <end position="166"/>
    </location>
</feature>
<feature type="domain" description="GGDEF" evidence="7">
    <location>
        <begin position="433"/>
        <end position="566"/>
    </location>
</feature>
<dbReference type="FunFam" id="3.20.20.450:FF:000001">
    <property type="entry name" value="Cyclic di-GMP phosphodiesterase yahA"/>
    <property type="match status" value="1"/>
</dbReference>
<dbReference type="PROSITE" id="PS50887">
    <property type="entry name" value="GGDEF"/>
    <property type="match status" value="1"/>
</dbReference>
<dbReference type="EMBL" id="GU177851">
    <property type="protein sequence ID" value="ADB12513.1"/>
    <property type="molecule type" value="Genomic_DNA"/>
</dbReference>
<feature type="domain" description="EAL" evidence="6">
    <location>
        <begin position="575"/>
        <end position="829"/>
    </location>
</feature>
<name>D2XIQ4_9BACT</name>
<dbReference type="Pfam" id="PF00989">
    <property type="entry name" value="PAS"/>
    <property type="match status" value="1"/>
</dbReference>
<dbReference type="CDD" id="cd00130">
    <property type="entry name" value="PAS"/>
    <property type="match status" value="1"/>
</dbReference>
<dbReference type="InterPro" id="IPR001633">
    <property type="entry name" value="EAL_dom"/>
</dbReference>
<dbReference type="SUPFAM" id="SSF55073">
    <property type="entry name" value="Nucleotide cyclase"/>
    <property type="match status" value="1"/>
</dbReference>
<evidence type="ECO:0000259" key="4">
    <source>
        <dbReference type="PROSITE" id="PS50112"/>
    </source>
</evidence>
<dbReference type="Pfam" id="PF00072">
    <property type="entry name" value="Response_reg"/>
    <property type="match status" value="1"/>
</dbReference>
<evidence type="ECO:0000259" key="5">
    <source>
        <dbReference type="PROSITE" id="PS50113"/>
    </source>
</evidence>
<dbReference type="SUPFAM" id="SSF52172">
    <property type="entry name" value="CheY-like"/>
    <property type="match status" value="1"/>
</dbReference>
<feature type="transmembrane region" description="Helical" evidence="2">
    <location>
        <begin position="50"/>
        <end position="68"/>
    </location>
</feature>
<dbReference type="AlphaFoldDB" id="D2XIQ4"/>
<evidence type="ECO:0000256" key="2">
    <source>
        <dbReference type="SAM" id="Phobius"/>
    </source>
</evidence>
<dbReference type="PROSITE" id="PS50113">
    <property type="entry name" value="PAC"/>
    <property type="match status" value="1"/>
</dbReference>
<feature type="modified residue" description="4-aspartylphosphate" evidence="1">
    <location>
        <position position="894"/>
    </location>
</feature>
<dbReference type="GO" id="GO:0000160">
    <property type="term" value="P:phosphorelay signal transduction system"/>
    <property type="evidence" value="ECO:0007669"/>
    <property type="project" value="InterPro"/>
</dbReference>
<evidence type="ECO:0000313" key="8">
    <source>
        <dbReference type="EMBL" id="ADB12513.1"/>
    </source>
</evidence>